<organism evidence="1 2">
    <name type="scientific">Fusarium equiseti</name>
    <name type="common">Fusarium scirpi</name>
    <dbReference type="NCBI Taxonomy" id="61235"/>
    <lineage>
        <taxon>Eukaryota</taxon>
        <taxon>Fungi</taxon>
        <taxon>Dikarya</taxon>
        <taxon>Ascomycota</taxon>
        <taxon>Pezizomycotina</taxon>
        <taxon>Sordariomycetes</taxon>
        <taxon>Hypocreomycetidae</taxon>
        <taxon>Hypocreales</taxon>
        <taxon>Nectriaceae</taxon>
        <taxon>Fusarium</taxon>
        <taxon>Fusarium incarnatum-equiseti species complex</taxon>
    </lineage>
</organism>
<name>A0A8J2IIN1_FUSEQ</name>
<proteinExistence type="predicted"/>
<comment type="caution">
    <text evidence="1">The sequence shown here is derived from an EMBL/GenBank/DDBJ whole genome shotgun (WGS) entry which is preliminary data.</text>
</comment>
<accession>A0A8J2IIN1</accession>
<sequence length="116" mass="13631">MSKASDIARVFVEEEEETFSLFTYEEQAKLDNAKYNQGILDKINGMSFQQYEWETMFLFFFKFVAWIIRGHKNLSVPRSFALVKAFALRETMMAQPTQIEITPQGHIFYEDNLIAL</sequence>
<evidence type="ECO:0000313" key="2">
    <source>
        <dbReference type="Proteomes" id="UP000693738"/>
    </source>
</evidence>
<dbReference type="Proteomes" id="UP000693738">
    <property type="component" value="Unassembled WGS sequence"/>
</dbReference>
<protein>
    <submittedName>
        <fullName evidence="1">Uncharacterized protein</fullName>
    </submittedName>
</protein>
<dbReference type="AlphaFoldDB" id="A0A8J2IIN1"/>
<gene>
    <name evidence="1" type="ORF">FEQUK3_LOCUS1629</name>
</gene>
<evidence type="ECO:0000313" key="1">
    <source>
        <dbReference type="EMBL" id="CAG7555925.1"/>
    </source>
</evidence>
<dbReference type="EMBL" id="CAJSTJ010000077">
    <property type="protein sequence ID" value="CAG7555925.1"/>
    <property type="molecule type" value="Genomic_DNA"/>
</dbReference>
<reference evidence="1" key="1">
    <citation type="submission" date="2021-05" db="EMBL/GenBank/DDBJ databases">
        <authorList>
            <person name="Khan N."/>
        </authorList>
    </citation>
    <scope>NUCLEOTIDE SEQUENCE</scope>
</reference>